<evidence type="ECO:0000256" key="11">
    <source>
        <dbReference type="ARBA" id="ARBA00038888"/>
    </source>
</evidence>
<evidence type="ECO:0000256" key="8">
    <source>
        <dbReference type="ARBA" id="ARBA00023136"/>
    </source>
</evidence>
<dbReference type="OrthoDB" id="410058at2759"/>
<evidence type="ECO:0000256" key="4">
    <source>
        <dbReference type="ARBA" id="ARBA00022801"/>
    </source>
</evidence>
<evidence type="ECO:0000313" key="16">
    <source>
        <dbReference type="Proteomes" id="UP000000600"/>
    </source>
</evidence>
<dbReference type="KEGG" id="ptm:GSPATT00018064001"/>
<keyword evidence="5 12" id="KW-0256">Endoplasmic reticulum</keyword>
<keyword evidence="10 12" id="KW-0326">Glycosidase</keyword>
<reference evidence="15 16" key="1">
    <citation type="journal article" date="2006" name="Nature">
        <title>Global trends of whole-genome duplications revealed by the ciliate Paramecium tetraurelia.</title>
        <authorList>
            <consortium name="Genoscope"/>
            <person name="Aury J.-M."/>
            <person name="Jaillon O."/>
            <person name="Duret L."/>
            <person name="Noel B."/>
            <person name="Jubin C."/>
            <person name="Porcel B.M."/>
            <person name="Segurens B."/>
            <person name="Daubin V."/>
            <person name="Anthouard V."/>
            <person name="Aiach N."/>
            <person name="Arnaiz O."/>
            <person name="Billaut A."/>
            <person name="Beisson J."/>
            <person name="Blanc I."/>
            <person name="Bouhouche K."/>
            <person name="Camara F."/>
            <person name="Duharcourt S."/>
            <person name="Guigo R."/>
            <person name="Gogendeau D."/>
            <person name="Katinka M."/>
            <person name="Keller A.-M."/>
            <person name="Kissmehl R."/>
            <person name="Klotz C."/>
            <person name="Koll F."/>
            <person name="Le Moue A."/>
            <person name="Lepere C."/>
            <person name="Malinsky S."/>
            <person name="Nowacki M."/>
            <person name="Nowak J.K."/>
            <person name="Plattner H."/>
            <person name="Poulain J."/>
            <person name="Ruiz F."/>
            <person name="Serrano V."/>
            <person name="Zagulski M."/>
            <person name="Dessen P."/>
            <person name="Betermier M."/>
            <person name="Weissenbach J."/>
            <person name="Scarpelli C."/>
            <person name="Schachter V."/>
            <person name="Sperling L."/>
            <person name="Meyer E."/>
            <person name="Cohen J."/>
            <person name="Wincker P."/>
        </authorList>
    </citation>
    <scope>NUCLEOTIDE SEQUENCE [LARGE SCALE GENOMIC DNA]</scope>
    <source>
        <strain evidence="15 16">Stock d4-2</strain>
    </source>
</reference>
<dbReference type="AlphaFoldDB" id="A0DL30"/>
<evidence type="ECO:0000256" key="10">
    <source>
        <dbReference type="ARBA" id="ARBA00023295"/>
    </source>
</evidence>
<evidence type="ECO:0000256" key="9">
    <source>
        <dbReference type="ARBA" id="ARBA00023180"/>
    </source>
</evidence>
<evidence type="ECO:0000256" key="5">
    <source>
        <dbReference type="ARBA" id="ARBA00022824"/>
    </source>
</evidence>
<dbReference type="InterPro" id="IPR031335">
    <property type="entry name" value="Glyco_hydro_63_C"/>
</dbReference>
<dbReference type="eggNOG" id="KOG2161">
    <property type="taxonomic scope" value="Eukaryota"/>
</dbReference>
<dbReference type="InterPro" id="IPR012341">
    <property type="entry name" value="6hp_glycosidase-like_sf"/>
</dbReference>
<dbReference type="GO" id="GO:0009311">
    <property type="term" value="P:oligosaccharide metabolic process"/>
    <property type="evidence" value="ECO:0007669"/>
    <property type="project" value="UniProtKB-UniRule"/>
</dbReference>
<evidence type="ECO:0000256" key="6">
    <source>
        <dbReference type="ARBA" id="ARBA00022968"/>
    </source>
</evidence>
<dbReference type="InParanoid" id="A0DL30"/>
<dbReference type="InterPro" id="IPR038518">
    <property type="entry name" value="Glyco_hydro_63N_sf"/>
</dbReference>
<accession>A0DL30</accession>
<dbReference type="RefSeq" id="XP_001451144.1">
    <property type="nucleotide sequence ID" value="XM_001451107.1"/>
</dbReference>
<comment type="catalytic activity">
    <reaction evidence="12">
        <text>N(4)-(alpha-D-Glc-(1-&gt;2)-alpha-D-Glc-(1-&gt;3)-alpha-D-Glc-(1-&gt;3)-alpha-D-Man-(1-&gt;2)-alpha-D-Man-(1-&gt;2)-alpha-D-Man-(1-&gt;3)-[alpha-D-Man-(1-&gt;2)-alpha-D-Man-(1-&gt;3)-[alpha-D-Man-(1-&gt;2)-alpha-D-Man-(1-&gt;6)]-alpha-D-Man-(1-&gt;6)]-beta-D-Man-(1-&gt;4)-beta-D-GlcNAc-(1-&gt;4)-beta-D-GlcNAc)-L-asparaginyl-[protein] + H2O = N(4)-(alpha-D-Glc-(1-&gt;3)-alpha-D-Glc-(1-&gt;3)-alpha-D-Man-(1-&gt;2)-alpha-D-Man-(1-&gt;2)-alpha-D-Man-(1-&gt;3)-[alpha-D-Man-(1-&gt;2)-alpha-D-Man-(1-&gt;3)-[alpha-D-Man-(1-&gt;2)-alpha-D-Man-(1-&gt;6)]-alpha-D-Man-(1-&gt;6)]-beta-D-Man-(1-&gt;4)-beta-D-GlcNAc-(1-&gt;4)-beta-D-GlcNAc)-L-asparaginyl-[protein] + beta-D-glucose</text>
        <dbReference type="Rhea" id="RHEA:55988"/>
        <dbReference type="Rhea" id="RHEA-COMP:12806"/>
        <dbReference type="Rhea" id="RHEA-COMP:14355"/>
        <dbReference type="ChEBI" id="CHEBI:15377"/>
        <dbReference type="ChEBI" id="CHEBI:15903"/>
        <dbReference type="ChEBI" id="CHEBI:59082"/>
        <dbReference type="ChEBI" id="CHEBI:132537"/>
        <dbReference type="EC" id="3.2.1.106"/>
    </reaction>
</comment>
<comment type="function">
    <text evidence="12">Cleaves the distal alpha 1,2-linked glucose residue from the Glc(3)Man(9)GlcNAc(2) oligosaccharide precursor.</text>
</comment>
<keyword evidence="16" id="KW-1185">Reference proteome</keyword>
<dbReference type="Gene3D" id="2.70.98.110">
    <property type="entry name" value="Glycosyl hydrolase family 63, N-terminal domain"/>
    <property type="match status" value="1"/>
</dbReference>
<protein>
    <recommendedName>
        <fullName evidence="11 12">Mannosyl-oligosaccharide glucosidase</fullName>
        <ecNumber evidence="11 12">3.2.1.106</ecNumber>
    </recommendedName>
</protein>
<dbReference type="GO" id="GO:0005789">
    <property type="term" value="C:endoplasmic reticulum membrane"/>
    <property type="evidence" value="ECO:0000318"/>
    <property type="project" value="GO_Central"/>
</dbReference>
<name>A0DL30_PARTE</name>
<keyword evidence="7" id="KW-1133">Transmembrane helix</keyword>
<keyword evidence="9" id="KW-0325">Glycoprotein</keyword>
<evidence type="ECO:0000256" key="2">
    <source>
        <dbReference type="ARBA" id="ARBA00010833"/>
    </source>
</evidence>
<comment type="similarity">
    <text evidence="2 12">Belongs to the glycosyl hydrolase 63 family.</text>
</comment>
<dbReference type="EMBL" id="CT868485">
    <property type="protein sequence ID" value="CAK83747.1"/>
    <property type="molecule type" value="Genomic_DNA"/>
</dbReference>
<dbReference type="Gene3D" id="1.50.10.10">
    <property type="match status" value="1"/>
</dbReference>
<dbReference type="GO" id="GO:0006487">
    <property type="term" value="P:protein N-linked glycosylation"/>
    <property type="evidence" value="ECO:0000318"/>
    <property type="project" value="GO_Central"/>
</dbReference>
<dbReference type="Proteomes" id="UP000000600">
    <property type="component" value="Unassembled WGS sequence"/>
</dbReference>
<feature type="domain" description="Glycosyl hydrolase family 63 C-terminal" evidence="13">
    <location>
        <begin position="561"/>
        <end position="707"/>
    </location>
</feature>
<dbReference type="Pfam" id="PF03200">
    <property type="entry name" value="Glyco_hydro_63"/>
    <property type="match status" value="2"/>
</dbReference>
<dbReference type="OMA" id="GMDDWPR"/>
<evidence type="ECO:0000256" key="7">
    <source>
        <dbReference type="ARBA" id="ARBA00022989"/>
    </source>
</evidence>
<sequence>MFIILLVQCINAQVNPMLYKWGTYKPQLIHAITERNMQTFNPLTITFYYFMNNNIRWEKSIKYKINERSNDEPTYYQYLYHDGERYAIHETIDGEYKVRFTNEFYKVNPEKIEDWVTTVVNNDALVGDEEYISLVYSIAIEKLNQEKTDLRKLQVEEEGDSLKITITTAQQVNYIYVALESNGKQVNLNQNDNFGYSLQFQNPTLNYNLRTLLYSELRKTKEDIPFKFNKTIDQEQGNIVFVQYVAKRNELFKFQLRYMQREISVSSDYFFDARILKKLDNMNFFSQFNRTFNKIPLKNPFYLSCSISSFANLIGGFATSFGNIECEEANPICSQQKMMFTPTPSRFGFPRPFLWDDGFHNMIVCRWKSQLCIQSLLDWFDTMSSNGWIPREQARSPEQKTAVPQAFLAQKQSETNPPTFIFNFLYLDSLKNGEIQQQVRKLYTKAIDWYHFWIKSQGVNEGDNFLLFKWWGMNDNINFGSGMDDWPRSHNGLKSKFNIDASMWGWFFADSMQKLAAIYDPQKSNQFHQTAEMIKKSINKYHLDPDDKIFKDVLIDGSFSPHLGYPNLFPIAFGFIDPTKSDILDAYVNMIKKELWTNHGLRSLSINDNHFGKGDNYWTGPVWIPINYLVLRGIQKYYSTHKGLMDLYKELRENLMNTVCINWRDRGQHYSTYTRYFFEHYNQRQDGLGRGYHPFNGWTSTITLIIHEIYD</sequence>
<evidence type="ECO:0000256" key="1">
    <source>
        <dbReference type="ARBA" id="ARBA00004648"/>
    </source>
</evidence>
<dbReference type="InterPro" id="IPR004888">
    <property type="entry name" value="Glycoside_hydrolase_63"/>
</dbReference>
<dbReference type="PANTHER" id="PTHR10412:SF11">
    <property type="entry name" value="MANNOSYL-OLIGOSACCHARIDE GLUCOSIDASE"/>
    <property type="match status" value="1"/>
</dbReference>
<dbReference type="GO" id="GO:0004573">
    <property type="term" value="F:Glc3Man9GlcNAc2 oligosaccharide glucosidase activity"/>
    <property type="evidence" value="ECO:0000318"/>
    <property type="project" value="GO_Central"/>
</dbReference>
<dbReference type="Pfam" id="PF16923">
    <property type="entry name" value="Glyco_hydro_63N"/>
    <property type="match status" value="1"/>
</dbReference>
<evidence type="ECO:0000313" key="15">
    <source>
        <dbReference type="EMBL" id="CAK83747.1"/>
    </source>
</evidence>
<dbReference type="GeneID" id="5036929"/>
<dbReference type="InterPro" id="IPR031631">
    <property type="entry name" value="Glyco_hydro_63N"/>
</dbReference>
<gene>
    <name evidence="15" type="ORF">GSPATT00018064001</name>
</gene>
<evidence type="ECO:0000256" key="12">
    <source>
        <dbReference type="RuleBase" id="RU368089"/>
    </source>
</evidence>
<dbReference type="InterPro" id="IPR008928">
    <property type="entry name" value="6-hairpin_glycosidase_sf"/>
</dbReference>
<keyword evidence="4 12" id="KW-0378">Hydrolase</keyword>
<organism evidence="15 16">
    <name type="scientific">Paramecium tetraurelia</name>
    <dbReference type="NCBI Taxonomy" id="5888"/>
    <lineage>
        <taxon>Eukaryota</taxon>
        <taxon>Sar</taxon>
        <taxon>Alveolata</taxon>
        <taxon>Ciliophora</taxon>
        <taxon>Intramacronucleata</taxon>
        <taxon>Oligohymenophorea</taxon>
        <taxon>Peniculida</taxon>
        <taxon>Parameciidae</taxon>
        <taxon>Paramecium</taxon>
    </lineage>
</organism>
<evidence type="ECO:0000256" key="3">
    <source>
        <dbReference type="ARBA" id="ARBA00022692"/>
    </source>
</evidence>
<keyword evidence="6" id="KW-0735">Signal-anchor</keyword>
<keyword evidence="3" id="KW-0812">Transmembrane</keyword>
<evidence type="ECO:0000259" key="14">
    <source>
        <dbReference type="Pfam" id="PF16923"/>
    </source>
</evidence>
<dbReference type="FunFam" id="2.70.98.110:FF:000011">
    <property type="entry name" value="Uncharacterized protein"/>
    <property type="match status" value="1"/>
</dbReference>
<dbReference type="HOGENOM" id="CLU_007380_1_0_1"/>
<feature type="domain" description="Glycosyl hydrolase family 63 N-terminal" evidence="14">
    <location>
        <begin position="21"/>
        <end position="159"/>
    </location>
</feature>
<dbReference type="SUPFAM" id="SSF48208">
    <property type="entry name" value="Six-hairpin glycosidases"/>
    <property type="match status" value="1"/>
</dbReference>
<keyword evidence="8" id="KW-0472">Membrane</keyword>
<dbReference type="PANTHER" id="PTHR10412">
    <property type="entry name" value="MANNOSYL-OLIGOSACCHARIDE GLUCOSIDASE"/>
    <property type="match status" value="1"/>
</dbReference>
<comment type="subcellular location">
    <subcellularLocation>
        <location evidence="1 12">Endoplasmic reticulum membrane</location>
        <topology evidence="1 12">Single-pass type II membrane protein</topology>
    </subcellularLocation>
</comment>
<dbReference type="STRING" id="5888.A0DL30"/>
<dbReference type="FunFam" id="1.50.10.10:FF:000153">
    <property type="entry name" value="Uncharacterized protein"/>
    <property type="match status" value="1"/>
</dbReference>
<feature type="domain" description="Glycosyl hydrolase family 63 C-terminal" evidence="13">
    <location>
        <begin position="281"/>
        <end position="556"/>
    </location>
</feature>
<dbReference type="EC" id="3.2.1.106" evidence="11 12"/>
<evidence type="ECO:0000259" key="13">
    <source>
        <dbReference type="Pfam" id="PF03200"/>
    </source>
</evidence>
<proteinExistence type="inferred from homology"/>